<keyword evidence="7" id="KW-0675">Receptor</keyword>
<dbReference type="InterPro" id="IPR052192">
    <property type="entry name" value="Insect_Ionotropic_Sensory_Rcpt"/>
</dbReference>
<organism evidence="11 12">
    <name type="scientific">Hermetia illucens</name>
    <name type="common">Black soldier fly</name>
    <dbReference type="NCBI Taxonomy" id="343691"/>
    <lineage>
        <taxon>Eukaryota</taxon>
        <taxon>Metazoa</taxon>
        <taxon>Ecdysozoa</taxon>
        <taxon>Arthropoda</taxon>
        <taxon>Hexapoda</taxon>
        <taxon>Insecta</taxon>
        <taxon>Pterygota</taxon>
        <taxon>Neoptera</taxon>
        <taxon>Endopterygota</taxon>
        <taxon>Diptera</taxon>
        <taxon>Brachycera</taxon>
        <taxon>Stratiomyomorpha</taxon>
        <taxon>Stratiomyidae</taxon>
        <taxon>Hermetiinae</taxon>
        <taxon>Hermetia</taxon>
    </lineage>
</organism>
<dbReference type="AlphaFoldDB" id="A0A7R8UHE4"/>
<evidence type="ECO:0000259" key="10">
    <source>
        <dbReference type="Pfam" id="PF00060"/>
    </source>
</evidence>
<dbReference type="GO" id="GO:0005886">
    <property type="term" value="C:plasma membrane"/>
    <property type="evidence" value="ECO:0007669"/>
    <property type="project" value="UniProtKB-SubCell"/>
</dbReference>
<sequence>MADTLIEIVTSTPVKSVVFVATDADRGSNFSVPIIRIMRTLSSAFVIFSRSGFHIASLTGSEILLMAIINRNNAVTVRKIVWDLLVSIRSSKVIFICESGCLSILDEFLKVCWNSDMSNVVLLAGDPVQIFTYNPFEIPRVRNLTTTKNPLDLFYNKFRDLQGESLRVIFEKSTPNAFIYTNRKGQQSVGGFSGHIFETYARKRNATPVYLQYKTKDYRIEISNLFGNGSIEMAIHIPIAPEEANYIYNNIASYVKWCALAPAPKKLPKYLNFVQPFQDDVWALIIFGMIYSTIVLHIFAKLTKERSSLALKFLESLKLLLRMATIEHYRKVNKRYYVVFFPLFLLGLILSQLYLAHLASFLTTPLWEKGIKTIDDIRKANLRILGVRYDIERNILSVEEMKDYHDFVQIITMSELFTWRENLNNTNIIMSFSDKIHLTLLRQVGLQEPRFSNPGICFGSYAYTHAMRPEFRYKSDYYWHILMVAQAGFREEWNKRTYAELVEAGMIRRATVPENRAWALSIDHMKLIFVIFVSGLLLSGIVFVVEIRGICQRNK</sequence>
<evidence type="ECO:0000256" key="1">
    <source>
        <dbReference type="ARBA" id="ARBA00004651"/>
    </source>
</evidence>
<dbReference type="InParanoid" id="A0A7R8UHE4"/>
<dbReference type="GO" id="GO:0050907">
    <property type="term" value="P:detection of chemical stimulus involved in sensory perception"/>
    <property type="evidence" value="ECO:0007669"/>
    <property type="project" value="UniProtKB-ARBA"/>
</dbReference>
<dbReference type="Pfam" id="PF00060">
    <property type="entry name" value="Lig_chan"/>
    <property type="match status" value="1"/>
</dbReference>
<keyword evidence="12" id="KW-1185">Reference proteome</keyword>
<name>A0A7R8UHE4_HERIL</name>
<evidence type="ECO:0000313" key="12">
    <source>
        <dbReference type="Proteomes" id="UP000594454"/>
    </source>
</evidence>
<gene>
    <name evidence="11" type="ORF">HERILL_LOCUS3818</name>
</gene>
<keyword evidence="5 9" id="KW-1133">Transmembrane helix</keyword>
<feature type="transmembrane region" description="Helical" evidence="9">
    <location>
        <begin position="336"/>
        <end position="355"/>
    </location>
</feature>
<evidence type="ECO:0000256" key="3">
    <source>
        <dbReference type="ARBA" id="ARBA00022475"/>
    </source>
</evidence>
<dbReference type="GO" id="GO:0015276">
    <property type="term" value="F:ligand-gated monoatomic ion channel activity"/>
    <property type="evidence" value="ECO:0007669"/>
    <property type="project" value="InterPro"/>
</dbReference>
<evidence type="ECO:0000256" key="2">
    <source>
        <dbReference type="ARBA" id="ARBA00008685"/>
    </source>
</evidence>
<proteinExistence type="inferred from homology"/>
<evidence type="ECO:0000256" key="7">
    <source>
        <dbReference type="ARBA" id="ARBA00023170"/>
    </source>
</evidence>
<keyword evidence="4 9" id="KW-0812">Transmembrane</keyword>
<evidence type="ECO:0000256" key="9">
    <source>
        <dbReference type="SAM" id="Phobius"/>
    </source>
</evidence>
<keyword evidence="3" id="KW-1003">Cell membrane</keyword>
<comment type="similarity">
    <text evidence="2">Belongs to the glutamate-gated ion channel (TC 1.A.10.1) family.</text>
</comment>
<dbReference type="Gene3D" id="1.10.287.70">
    <property type="match status" value="1"/>
</dbReference>
<dbReference type="PANTHER" id="PTHR42643:SF39">
    <property type="entry name" value="IONOTROPIC RECEPTOR 56A-RELATED"/>
    <property type="match status" value="1"/>
</dbReference>
<evidence type="ECO:0000256" key="4">
    <source>
        <dbReference type="ARBA" id="ARBA00022692"/>
    </source>
</evidence>
<comment type="subcellular location">
    <subcellularLocation>
        <location evidence="1">Cell membrane</location>
        <topology evidence="1">Multi-pass membrane protein</topology>
    </subcellularLocation>
</comment>
<evidence type="ECO:0000256" key="8">
    <source>
        <dbReference type="ARBA" id="ARBA00023180"/>
    </source>
</evidence>
<keyword evidence="6 9" id="KW-0472">Membrane</keyword>
<evidence type="ECO:0000313" key="11">
    <source>
        <dbReference type="EMBL" id="CAD7080674.1"/>
    </source>
</evidence>
<keyword evidence="8" id="KW-0325">Glycoprotein</keyword>
<evidence type="ECO:0000256" key="6">
    <source>
        <dbReference type="ARBA" id="ARBA00023136"/>
    </source>
</evidence>
<protein>
    <recommendedName>
        <fullName evidence="10">Ionotropic glutamate receptor C-terminal domain-containing protein</fullName>
    </recommendedName>
</protein>
<dbReference type="PANTHER" id="PTHR42643">
    <property type="entry name" value="IONOTROPIC RECEPTOR 20A-RELATED"/>
    <property type="match status" value="1"/>
</dbReference>
<accession>A0A7R8UHE4</accession>
<reference evidence="11 12" key="1">
    <citation type="submission" date="2020-11" db="EMBL/GenBank/DDBJ databases">
        <authorList>
            <person name="Wallbank WR R."/>
            <person name="Pardo Diaz C."/>
            <person name="Kozak K."/>
            <person name="Martin S."/>
            <person name="Jiggins C."/>
            <person name="Moest M."/>
            <person name="Warren A I."/>
            <person name="Generalovic N T."/>
            <person name="Byers J.R.P. K."/>
            <person name="Montejo-Kovacevich G."/>
            <person name="Yen C E."/>
        </authorList>
    </citation>
    <scope>NUCLEOTIDE SEQUENCE [LARGE SCALE GENOMIC DNA]</scope>
</reference>
<dbReference type="EMBL" id="LR899010">
    <property type="protein sequence ID" value="CAD7080674.1"/>
    <property type="molecule type" value="Genomic_DNA"/>
</dbReference>
<feature type="transmembrane region" description="Helical" evidence="9">
    <location>
        <begin position="281"/>
        <end position="300"/>
    </location>
</feature>
<feature type="domain" description="Ionotropic glutamate receptor C-terminal" evidence="10">
    <location>
        <begin position="280"/>
        <end position="536"/>
    </location>
</feature>
<dbReference type="Proteomes" id="UP000594454">
    <property type="component" value="Chromosome 2"/>
</dbReference>
<dbReference type="OrthoDB" id="7852744at2759"/>
<evidence type="ECO:0000256" key="5">
    <source>
        <dbReference type="ARBA" id="ARBA00022989"/>
    </source>
</evidence>
<feature type="transmembrane region" description="Helical" evidence="9">
    <location>
        <begin position="527"/>
        <end position="545"/>
    </location>
</feature>
<dbReference type="InterPro" id="IPR001320">
    <property type="entry name" value="Iontro_rcpt_C"/>
</dbReference>